<organism evidence="1 2">
    <name type="scientific">Xenopus laevis</name>
    <name type="common">African clawed frog</name>
    <dbReference type="NCBI Taxonomy" id="8355"/>
    <lineage>
        <taxon>Eukaryota</taxon>
        <taxon>Metazoa</taxon>
        <taxon>Chordata</taxon>
        <taxon>Craniata</taxon>
        <taxon>Vertebrata</taxon>
        <taxon>Euteleostomi</taxon>
        <taxon>Amphibia</taxon>
        <taxon>Batrachia</taxon>
        <taxon>Anura</taxon>
        <taxon>Pipoidea</taxon>
        <taxon>Pipidae</taxon>
        <taxon>Xenopodinae</taxon>
        <taxon>Xenopus</taxon>
        <taxon>Xenopus</taxon>
    </lineage>
</organism>
<dbReference type="EMBL" id="CM004478">
    <property type="protein sequence ID" value="OCT73108.1"/>
    <property type="molecule type" value="Genomic_DNA"/>
</dbReference>
<sequence>MFSGDHCLRTPMPLLATFLFLQKRKMAKCLSGLNKPKILRALNIHVSHSHDKALSLSMLGGSTFSCMPHILSFF</sequence>
<name>A0A974CH97_XENLA</name>
<evidence type="ECO:0000313" key="2">
    <source>
        <dbReference type="Proteomes" id="UP000694892"/>
    </source>
</evidence>
<dbReference type="AlphaFoldDB" id="A0A974CH97"/>
<protein>
    <submittedName>
        <fullName evidence="1">Uncharacterized protein</fullName>
    </submittedName>
</protein>
<accession>A0A974CH97</accession>
<dbReference type="Proteomes" id="UP000694892">
    <property type="component" value="Chromosome 7L"/>
</dbReference>
<proteinExistence type="predicted"/>
<gene>
    <name evidence="1" type="ORF">XELAEV_18036088mg</name>
</gene>
<evidence type="ECO:0000313" key="1">
    <source>
        <dbReference type="EMBL" id="OCT73108.1"/>
    </source>
</evidence>
<reference evidence="2" key="1">
    <citation type="journal article" date="2016" name="Nature">
        <title>Genome evolution in the allotetraploid frog Xenopus laevis.</title>
        <authorList>
            <person name="Session A.M."/>
            <person name="Uno Y."/>
            <person name="Kwon T."/>
            <person name="Chapman J.A."/>
            <person name="Toyoda A."/>
            <person name="Takahashi S."/>
            <person name="Fukui A."/>
            <person name="Hikosaka A."/>
            <person name="Suzuki A."/>
            <person name="Kondo M."/>
            <person name="van Heeringen S.J."/>
            <person name="Quigley I."/>
            <person name="Heinz S."/>
            <person name="Ogino H."/>
            <person name="Ochi H."/>
            <person name="Hellsten U."/>
            <person name="Lyons J.B."/>
            <person name="Simakov O."/>
            <person name="Putnam N."/>
            <person name="Stites J."/>
            <person name="Kuroki Y."/>
            <person name="Tanaka T."/>
            <person name="Michiue T."/>
            <person name="Watanabe M."/>
            <person name="Bogdanovic O."/>
            <person name="Lister R."/>
            <person name="Georgiou G."/>
            <person name="Paranjpe S.S."/>
            <person name="van Kruijsbergen I."/>
            <person name="Shu S."/>
            <person name="Carlson J."/>
            <person name="Kinoshita T."/>
            <person name="Ohta Y."/>
            <person name="Mawaribuchi S."/>
            <person name="Jenkins J."/>
            <person name="Grimwood J."/>
            <person name="Schmutz J."/>
            <person name="Mitros T."/>
            <person name="Mozaffari S.V."/>
            <person name="Suzuki Y."/>
            <person name="Haramoto Y."/>
            <person name="Yamamoto T.S."/>
            <person name="Takagi C."/>
            <person name="Heald R."/>
            <person name="Miller K."/>
            <person name="Haudenschild C."/>
            <person name="Kitzman J."/>
            <person name="Nakayama T."/>
            <person name="Izutsu Y."/>
            <person name="Robert J."/>
            <person name="Fortriede J."/>
            <person name="Burns K."/>
            <person name="Lotay V."/>
            <person name="Karimi K."/>
            <person name="Yasuoka Y."/>
            <person name="Dichmann D.S."/>
            <person name="Flajnik M.F."/>
            <person name="Houston D.W."/>
            <person name="Shendure J."/>
            <person name="DuPasquier L."/>
            <person name="Vize P.D."/>
            <person name="Zorn A.M."/>
            <person name="Ito M."/>
            <person name="Marcotte E.M."/>
            <person name="Wallingford J.B."/>
            <person name="Ito Y."/>
            <person name="Asashima M."/>
            <person name="Ueno N."/>
            <person name="Matsuda Y."/>
            <person name="Veenstra G.J."/>
            <person name="Fujiyama A."/>
            <person name="Harland R.M."/>
            <person name="Taira M."/>
            <person name="Rokhsar D.S."/>
        </authorList>
    </citation>
    <scope>NUCLEOTIDE SEQUENCE [LARGE SCALE GENOMIC DNA]</scope>
    <source>
        <strain evidence="2">J</strain>
    </source>
</reference>